<dbReference type="Gene3D" id="2.60.40.10">
    <property type="entry name" value="Immunoglobulins"/>
    <property type="match status" value="1"/>
</dbReference>
<reference key="2">
    <citation type="submission" date="2011-04" db="EMBL/GenBank/DDBJ databases">
        <title>Complete sequence of chromosome of Haliscomenobacter hydrossis DSM 1100.</title>
        <authorList>
            <consortium name="US DOE Joint Genome Institute (JGI-PGF)"/>
            <person name="Lucas S."/>
            <person name="Han J."/>
            <person name="Lapidus A."/>
            <person name="Bruce D."/>
            <person name="Goodwin L."/>
            <person name="Pitluck S."/>
            <person name="Peters L."/>
            <person name="Kyrpides N."/>
            <person name="Mavromatis K."/>
            <person name="Ivanova N."/>
            <person name="Ovchinnikova G."/>
            <person name="Pagani I."/>
            <person name="Daligault H."/>
            <person name="Detter J.C."/>
            <person name="Han C."/>
            <person name="Land M."/>
            <person name="Hauser L."/>
            <person name="Markowitz V."/>
            <person name="Cheng J.-F."/>
            <person name="Hugenholtz P."/>
            <person name="Woyke T."/>
            <person name="Wu D."/>
            <person name="Verbarg S."/>
            <person name="Frueling A."/>
            <person name="Brambilla E."/>
            <person name="Klenk H.-P."/>
            <person name="Eisen J.A."/>
        </authorList>
    </citation>
    <scope>NUCLEOTIDE SEQUENCE</scope>
    <source>
        <strain>DSM 1100</strain>
    </source>
</reference>
<evidence type="ECO:0000313" key="2">
    <source>
        <dbReference type="EMBL" id="AEE54303.1"/>
    </source>
</evidence>
<dbReference type="STRING" id="760192.Halhy_6487"/>
<dbReference type="Pfam" id="PF07610">
    <property type="entry name" value="DUF1573"/>
    <property type="match status" value="1"/>
</dbReference>
<dbReference type="Proteomes" id="UP000008461">
    <property type="component" value="Chromosome"/>
</dbReference>
<dbReference type="AlphaFoldDB" id="F4KRB6"/>
<dbReference type="InterPro" id="IPR011467">
    <property type="entry name" value="DUF1573"/>
</dbReference>
<keyword evidence="1" id="KW-0472">Membrane</keyword>
<evidence type="ECO:0008006" key="4">
    <source>
        <dbReference type="Google" id="ProtNLM"/>
    </source>
</evidence>
<dbReference type="InterPro" id="IPR013783">
    <property type="entry name" value="Ig-like_fold"/>
</dbReference>
<reference evidence="2 3" key="1">
    <citation type="journal article" date="2011" name="Stand. Genomic Sci.">
        <title>Complete genome sequence of Haliscomenobacter hydrossis type strain (O).</title>
        <authorList>
            <consortium name="US DOE Joint Genome Institute (JGI-PGF)"/>
            <person name="Daligault H."/>
            <person name="Lapidus A."/>
            <person name="Zeytun A."/>
            <person name="Nolan M."/>
            <person name="Lucas S."/>
            <person name="Del Rio T.G."/>
            <person name="Tice H."/>
            <person name="Cheng J.F."/>
            <person name="Tapia R."/>
            <person name="Han C."/>
            <person name="Goodwin L."/>
            <person name="Pitluck S."/>
            <person name="Liolios K."/>
            <person name="Pagani I."/>
            <person name="Ivanova N."/>
            <person name="Huntemann M."/>
            <person name="Mavromatis K."/>
            <person name="Mikhailova N."/>
            <person name="Pati A."/>
            <person name="Chen A."/>
            <person name="Palaniappan K."/>
            <person name="Land M."/>
            <person name="Hauser L."/>
            <person name="Brambilla E.M."/>
            <person name="Rohde M."/>
            <person name="Verbarg S."/>
            <person name="Goker M."/>
            <person name="Bristow J."/>
            <person name="Eisen J.A."/>
            <person name="Markowitz V."/>
            <person name="Hugenholtz P."/>
            <person name="Kyrpides N.C."/>
            <person name="Klenk H.P."/>
            <person name="Woyke T."/>
        </authorList>
    </citation>
    <scope>NUCLEOTIDE SEQUENCE [LARGE SCALE GENOMIC DNA]</scope>
    <source>
        <strain evidence="3">ATCC 27775 / DSM 1100 / LMG 10767 / O</strain>
    </source>
</reference>
<evidence type="ECO:0000256" key="1">
    <source>
        <dbReference type="SAM" id="Phobius"/>
    </source>
</evidence>
<protein>
    <recommendedName>
        <fullName evidence="4">DUF1573 domain-containing protein</fullName>
    </recommendedName>
</protein>
<organism evidence="2 3">
    <name type="scientific">Haliscomenobacter hydrossis (strain ATCC 27775 / DSM 1100 / LMG 10767 / O)</name>
    <dbReference type="NCBI Taxonomy" id="760192"/>
    <lineage>
        <taxon>Bacteria</taxon>
        <taxon>Pseudomonadati</taxon>
        <taxon>Bacteroidota</taxon>
        <taxon>Saprospiria</taxon>
        <taxon>Saprospirales</taxon>
        <taxon>Haliscomenobacteraceae</taxon>
        <taxon>Haliscomenobacter</taxon>
    </lineage>
</organism>
<keyword evidence="1" id="KW-1133">Transmembrane helix</keyword>
<sequence length="190" mass="21267">MNVPRSFIIYHSSFINISFEILQDSLRFVIINRTKFVRDFKNQNSLVMKKLFFVAVLLMGAVFAVQAQDAKAPKMVFEAETIDYGKIKEGAEPYRVFKFKNIGDAELIITSARGSCGCTVPTYTEKPIKAGESGEIKVRYDTKRVGPFTKNVTVTTNEKENTHVLTIKGEVLKAEEQQGVPTKSGGVFNN</sequence>
<gene>
    <name evidence="2" type="ordered locus">Halhy_6487</name>
</gene>
<accession>F4KRB6</accession>
<dbReference type="PANTHER" id="PTHR37833:SF1">
    <property type="entry name" value="SIGNAL PEPTIDE PROTEIN"/>
    <property type="match status" value="1"/>
</dbReference>
<feature type="transmembrane region" description="Helical" evidence="1">
    <location>
        <begin position="46"/>
        <end position="65"/>
    </location>
</feature>
<dbReference type="KEGG" id="hhy:Halhy_6487"/>
<evidence type="ECO:0000313" key="3">
    <source>
        <dbReference type="Proteomes" id="UP000008461"/>
    </source>
</evidence>
<dbReference type="PANTHER" id="PTHR37833">
    <property type="entry name" value="LIPOPROTEIN-RELATED"/>
    <property type="match status" value="1"/>
</dbReference>
<name>F4KRB6_HALH1</name>
<keyword evidence="1" id="KW-0812">Transmembrane</keyword>
<keyword evidence="3" id="KW-1185">Reference proteome</keyword>
<proteinExistence type="predicted"/>
<dbReference type="HOGENOM" id="CLU_122784_1_0_10"/>
<dbReference type="EMBL" id="CP002691">
    <property type="protein sequence ID" value="AEE54303.1"/>
    <property type="molecule type" value="Genomic_DNA"/>
</dbReference>
<dbReference type="eggNOG" id="COG2885">
    <property type="taxonomic scope" value="Bacteria"/>
</dbReference>